<dbReference type="Proteomes" id="UP000095286">
    <property type="component" value="Unplaced"/>
</dbReference>
<organism evidence="1 2">
    <name type="scientific">Rhabditophanes sp. KR3021</name>
    <dbReference type="NCBI Taxonomy" id="114890"/>
    <lineage>
        <taxon>Eukaryota</taxon>
        <taxon>Metazoa</taxon>
        <taxon>Ecdysozoa</taxon>
        <taxon>Nematoda</taxon>
        <taxon>Chromadorea</taxon>
        <taxon>Rhabditida</taxon>
        <taxon>Tylenchina</taxon>
        <taxon>Panagrolaimomorpha</taxon>
        <taxon>Strongyloidoidea</taxon>
        <taxon>Alloionematidae</taxon>
        <taxon>Rhabditophanes</taxon>
    </lineage>
</organism>
<sequence length="127" mass="15293">MNGWNFAVIFYCYLSWVFKYPSIRIYLDKEKVRKKSIFTAPTTPFFPILYKAFIAKSNEIHKNRNLPLDQSTTNQEAMGRRIYEAFIHISDEDFFNMSNEEEDDAPFDQNTHEDYDDVEEDTFHFEY</sequence>
<protein>
    <submittedName>
        <fullName evidence="2">Uncharacterized protein</fullName>
    </submittedName>
</protein>
<name>A0AC35TSZ6_9BILA</name>
<reference evidence="2" key="1">
    <citation type="submission" date="2016-11" db="UniProtKB">
        <authorList>
            <consortium name="WormBaseParasite"/>
        </authorList>
    </citation>
    <scope>IDENTIFICATION</scope>
    <source>
        <strain evidence="2">KR3021</strain>
    </source>
</reference>
<accession>A0AC35TSZ6</accession>
<dbReference type="WBParaSite" id="RSKR_0000404600.1">
    <property type="protein sequence ID" value="RSKR_0000404600.1"/>
    <property type="gene ID" value="RSKR_0000404600"/>
</dbReference>
<evidence type="ECO:0000313" key="2">
    <source>
        <dbReference type="WBParaSite" id="RSKR_0000404600.1"/>
    </source>
</evidence>
<evidence type="ECO:0000313" key="1">
    <source>
        <dbReference type="Proteomes" id="UP000095286"/>
    </source>
</evidence>
<proteinExistence type="predicted"/>